<dbReference type="STRING" id="1089305.SAMN05444148_2466"/>
<proteinExistence type="predicted"/>
<keyword evidence="3" id="KW-1185">Reference proteome</keyword>
<name>A0A1M5UFJ3_9FLAO</name>
<dbReference type="AlphaFoldDB" id="A0A1M5UFJ3"/>
<feature type="transmembrane region" description="Helical" evidence="1">
    <location>
        <begin position="6"/>
        <end position="30"/>
    </location>
</feature>
<accession>A0A1M5UFJ3</accession>
<sequence>MLIKLFNVLLVFAAILLAATIIRTLIYLIIGMPIERIFNNNIYAVWGISILIIVVRFFYLKSSKNS</sequence>
<reference evidence="3" key="1">
    <citation type="submission" date="2016-11" db="EMBL/GenBank/DDBJ databases">
        <authorList>
            <person name="Varghese N."/>
            <person name="Submissions S."/>
        </authorList>
    </citation>
    <scope>NUCLEOTIDE SEQUENCE [LARGE SCALE GENOMIC DNA]</scope>
    <source>
        <strain evidence="3">DSM 25330</strain>
    </source>
</reference>
<keyword evidence="1" id="KW-0472">Membrane</keyword>
<protein>
    <submittedName>
        <fullName evidence="2">Uncharacterized protein</fullName>
    </submittedName>
</protein>
<keyword evidence="1" id="KW-1133">Transmembrane helix</keyword>
<feature type="transmembrane region" description="Helical" evidence="1">
    <location>
        <begin position="42"/>
        <end position="60"/>
    </location>
</feature>
<dbReference type="Proteomes" id="UP000184522">
    <property type="component" value="Unassembled WGS sequence"/>
</dbReference>
<keyword evidence="1" id="KW-0812">Transmembrane</keyword>
<dbReference type="RefSeq" id="WP_073086857.1">
    <property type="nucleotide sequence ID" value="NZ_FQWS01000002.1"/>
</dbReference>
<evidence type="ECO:0000313" key="3">
    <source>
        <dbReference type="Proteomes" id="UP000184522"/>
    </source>
</evidence>
<gene>
    <name evidence="2" type="ORF">SAMN05444148_2466</name>
</gene>
<evidence type="ECO:0000256" key="1">
    <source>
        <dbReference type="SAM" id="Phobius"/>
    </source>
</evidence>
<organism evidence="2 3">
    <name type="scientific">Winogradskyella jejuensis</name>
    <dbReference type="NCBI Taxonomy" id="1089305"/>
    <lineage>
        <taxon>Bacteria</taxon>
        <taxon>Pseudomonadati</taxon>
        <taxon>Bacteroidota</taxon>
        <taxon>Flavobacteriia</taxon>
        <taxon>Flavobacteriales</taxon>
        <taxon>Flavobacteriaceae</taxon>
        <taxon>Winogradskyella</taxon>
    </lineage>
</organism>
<dbReference type="EMBL" id="FQWS01000002">
    <property type="protein sequence ID" value="SHH61739.1"/>
    <property type="molecule type" value="Genomic_DNA"/>
</dbReference>
<evidence type="ECO:0000313" key="2">
    <source>
        <dbReference type="EMBL" id="SHH61739.1"/>
    </source>
</evidence>